<reference evidence="2 3" key="1">
    <citation type="journal article" date="2020" name="Int. J. Syst. Evol. Microbiol.">
        <title>Description and complete genome sequences of Bradyrhizobium symbiodeficiens sp. nov., a non-symbiotic bacterium associated with legumes native to Canada.</title>
        <authorList>
            <person name="Bromfield E.S.P."/>
            <person name="Cloutier S."/>
            <person name="Nguyen H.D.T."/>
        </authorList>
    </citation>
    <scope>NUCLEOTIDE SEQUENCE [LARGE SCALE GENOMIC DNA]</scope>
    <source>
        <strain evidence="2 3">101S1MB</strain>
    </source>
</reference>
<evidence type="ECO:0000313" key="3">
    <source>
        <dbReference type="Proteomes" id="UP000500895"/>
    </source>
</evidence>
<dbReference type="InterPro" id="IPR041650">
    <property type="entry name" value="HEPN_Swt1"/>
</dbReference>
<dbReference type="Proteomes" id="UP000500895">
    <property type="component" value="Chromosome"/>
</dbReference>
<gene>
    <name evidence="2" type="ORF">HAV00_04805</name>
</gene>
<proteinExistence type="predicted"/>
<dbReference type="AlphaFoldDB" id="A0A6G8ZZI4"/>
<dbReference type="Pfam" id="PF18731">
    <property type="entry name" value="HEPN_Swt1"/>
    <property type="match status" value="1"/>
</dbReference>
<organism evidence="2 3">
    <name type="scientific">Bradyrhizobium symbiodeficiens</name>
    <dbReference type="NCBI Taxonomy" id="1404367"/>
    <lineage>
        <taxon>Bacteria</taxon>
        <taxon>Pseudomonadati</taxon>
        <taxon>Pseudomonadota</taxon>
        <taxon>Alphaproteobacteria</taxon>
        <taxon>Hyphomicrobiales</taxon>
        <taxon>Nitrobacteraceae</taxon>
        <taxon>Bradyrhizobium</taxon>
    </lineage>
</organism>
<accession>A0A6G8ZZI4</accession>
<dbReference type="EMBL" id="CP050066">
    <property type="protein sequence ID" value="QIP05610.1"/>
    <property type="molecule type" value="Genomic_DNA"/>
</dbReference>
<evidence type="ECO:0000313" key="2">
    <source>
        <dbReference type="EMBL" id="QIP05610.1"/>
    </source>
</evidence>
<evidence type="ECO:0000259" key="1">
    <source>
        <dbReference type="Pfam" id="PF18731"/>
    </source>
</evidence>
<feature type="domain" description="Swt1-like HEPN" evidence="1">
    <location>
        <begin position="67"/>
        <end position="193"/>
    </location>
</feature>
<dbReference type="RefSeq" id="WP_166466932.1">
    <property type="nucleotide sequence ID" value="NZ_CP050066.2"/>
</dbReference>
<protein>
    <submittedName>
        <fullName evidence="2">Swt1 family HEPN domain-containing protein</fullName>
    </submittedName>
</protein>
<name>A0A6G8ZZI4_9BRAD</name>
<sequence>MRREDAIRLFGQNNLSIEAEIRRLETAKGLNLGHRTDEQKQEEQFYPQFSEKLRHEAEDMARHYIIFYCLENSIRELVTERLRELHGDDWWEKAAVPPIVRDNCKKNRDRELAMGFTPRSDAMIDYSTFGELGEILSANKETFGDMLRDLKAVQRIFTNLNTLRGPIAHCKPLAEDEVLRLHLGLRDWFRQMS</sequence>